<evidence type="ECO:0000259" key="5">
    <source>
        <dbReference type="PROSITE" id="PS50830"/>
    </source>
</evidence>
<dbReference type="PANTHER" id="PTHR12302:SF3">
    <property type="entry name" value="SERINE_THREONINE-PROTEIN KINASE 31"/>
    <property type="match status" value="1"/>
</dbReference>
<comment type="caution">
    <text evidence="6">The sequence shown here is derived from an EMBL/GenBank/DDBJ whole genome shotgun (WGS) entry which is preliminary data.</text>
</comment>
<dbReference type="SUPFAM" id="SSF50199">
    <property type="entry name" value="Staphylococcal nuclease"/>
    <property type="match status" value="1"/>
</dbReference>
<feature type="region of interest" description="Disordered" evidence="4">
    <location>
        <begin position="167"/>
        <end position="201"/>
    </location>
</feature>
<reference evidence="6 7" key="1">
    <citation type="submission" date="2022-01" db="EMBL/GenBank/DDBJ databases">
        <title>Paraglaciecola sp. G1-23.</title>
        <authorList>
            <person name="Jin M.S."/>
            <person name="Han D.M."/>
            <person name="Kim H.M."/>
            <person name="Jeon C.O."/>
        </authorList>
    </citation>
    <scope>NUCLEOTIDE SEQUENCE [LARGE SCALE GENOMIC DNA]</scope>
    <source>
        <strain evidence="6 7">G1-23</strain>
    </source>
</reference>
<feature type="domain" description="TNase-like" evidence="5">
    <location>
        <begin position="10"/>
        <end position="127"/>
    </location>
</feature>
<evidence type="ECO:0000256" key="3">
    <source>
        <dbReference type="ARBA" id="ARBA00022801"/>
    </source>
</evidence>
<name>A0ABS9D6F8_9ALTE</name>
<evidence type="ECO:0000256" key="4">
    <source>
        <dbReference type="SAM" id="MobiDB-lite"/>
    </source>
</evidence>
<dbReference type="PROSITE" id="PS50830">
    <property type="entry name" value="TNASE_3"/>
    <property type="match status" value="1"/>
</dbReference>
<dbReference type="Pfam" id="PF00565">
    <property type="entry name" value="SNase"/>
    <property type="match status" value="1"/>
</dbReference>
<organism evidence="6 7">
    <name type="scientific">Paraglaciecola algarum</name>
    <dbReference type="NCBI Taxonomy" id="3050085"/>
    <lineage>
        <taxon>Bacteria</taxon>
        <taxon>Pseudomonadati</taxon>
        <taxon>Pseudomonadota</taxon>
        <taxon>Gammaproteobacteria</taxon>
        <taxon>Alteromonadales</taxon>
        <taxon>Alteromonadaceae</taxon>
        <taxon>Paraglaciecola</taxon>
    </lineage>
</organism>
<keyword evidence="2" id="KW-0255">Endonuclease</keyword>
<dbReference type="SMART" id="SM00318">
    <property type="entry name" value="SNc"/>
    <property type="match status" value="1"/>
</dbReference>
<dbReference type="PANTHER" id="PTHR12302">
    <property type="entry name" value="EBNA2 BINDING PROTEIN P100"/>
    <property type="match status" value="1"/>
</dbReference>
<feature type="compositionally biased region" description="Basic and acidic residues" evidence="4">
    <location>
        <begin position="167"/>
        <end position="188"/>
    </location>
</feature>
<evidence type="ECO:0000256" key="2">
    <source>
        <dbReference type="ARBA" id="ARBA00022759"/>
    </source>
</evidence>
<evidence type="ECO:0000256" key="1">
    <source>
        <dbReference type="ARBA" id="ARBA00022722"/>
    </source>
</evidence>
<dbReference type="Proteomes" id="UP001521137">
    <property type="component" value="Unassembled WGS sequence"/>
</dbReference>
<proteinExistence type="predicted"/>
<dbReference type="InterPro" id="IPR016071">
    <property type="entry name" value="Staphylococal_nuclease_OB-fold"/>
</dbReference>
<gene>
    <name evidence="6" type="ORF">L0668_10085</name>
</gene>
<dbReference type="Gene3D" id="2.40.50.90">
    <property type="match status" value="1"/>
</dbReference>
<evidence type="ECO:0000313" key="7">
    <source>
        <dbReference type="Proteomes" id="UP001521137"/>
    </source>
</evidence>
<dbReference type="EMBL" id="JAKGAS010000004">
    <property type="protein sequence ID" value="MCF2948456.1"/>
    <property type="molecule type" value="Genomic_DNA"/>
</dbReference>
<keyword evidence="1" id="KW-0540">Nuclease</keyword>
<accession>A0ABS9D6F8</accession>
<evidence type="ECO:0000313" key="6">
    <source>
        <dbReference type="EMBL" id="MCF2948456.1"/>
    </source>
</evidence>
<keyword evidence="3" id="KW-0378">Hydrolase</keyword>
<sequence>MSIFLVACTKAPAYKIKHVVDGDTLVLTEFPDVRYDLAYIDAPEREQPYGREARAYLKQLFADQQVDIVFNVNQELELFVDGQSINYLMVKQGYAWAQLNIADSIDSLSYTEAQKQAANNGTGLWSLEHGLMIAPWQWREQSTERAPSMNSHDRLKRQRELERKKALEQQYARMERQREQRARYEQSKKLNQQVSEKELTK</sequence>
<keyword evidence="7" id="KW-1185">Reference proteome</keyword>
<protein>
    <submittedName>
        <fullName evidence="6">Thermonuclease family protein</fullName>
    </submittedName>
</protein>
<dbReference type="InterPro" id="IPR035437">
    <property type="entry name" value="SNase_OB-fold_sf"/>
</dbReference>